<sequence>MLGVIIMSMKFDNLEHEIIYNKMLEYISKHNSQIDPRHVEVQSMDELQSNCAKYIAIMDSNKENHAHKPIHSHRKILGPFIIFGKKVVRKLLKWYLNPITQQQNTFNQAVTSTTKLINESVNNLQLDVSQVVNKIQNNEEKINYINNQSEHYDSKITKIYESQGHLQISYEHLLLKMDEIEEKYTALLDNTGYDVNKVDSFFEKKTYGQAGEDSILAYIIYVLGILFEDVTYIDLGANHAKEMSNTYYFYNRGAKGVLVEANSKLLPELKLYRNRDIILNNVVDVVDEEIVNFYILSGDGLSTPDLKVAKRFCEINPHLEIVEEKPIKTITYNSIVEQYLGKAPTILSIDIEGKDLELLNSIDFENYRPLLIVVEMIEYDTKLNYRTKNKEILNFLNNKDYDEYAFTGINSIFIDRKQYIWGE</sequence>
<accession>A0ABX6D8Q9</accession>
<dbReference type="Pfam" id="PF05050">
    <property type="entry name" value="Methyltransf_21"/>
    <property type="match status" value="1"/>
</dbReference>
<evidence type="ECO:0000313" key="2">
    <source>
        <dbReference type="EMBL" id="QGG49993.1"/>
    </source>
</evidence>
<dbReference type="Gene3D" id="3.40.50.150">
    <property type="entry name" value="Vaccinia Virus protein VP39"/>
    <property type="match status" value="1"/>
</dbReference>
<dbReference type="SUPFAM" id="SSF53335">
    <property type="entry name" value="S-adenosyl-L-methionine-dependent methyltransferases"/>
    <property type="match status" value="1"/>
</dbReference>
<evidence type="ECO:0000313" key="3">
    <source>
        <dbReference type="Proteomes" id="UP000373269"/>
    </source>
</evidence>
<gene>
    <name evidence="2" type="ORF">GDS87_03120</name>
</gene>
<reference evidence="2 3" key="1">
    <citation type="submission" date="2019-11" db="EMBL/GenBank/DDBJ databases">
        <title>Whole Genome Sequencing and Comparative Genomic Analyses of Lysinibacillus pakistanensis LZH-9, a Halotolerant Strain with Excellent COD Removal Capability.</title>
        <authorList>
            <person name="Zhou H."/>
        </authorList>
    </citation>
    <scope>NUCLEOTIDE SEQUENCE [LARGE SCALE GENOMIC DNA]</scope>
    <source>
        <strain evidence="2 3">LZH-9</strain>
    </source>
</reference>
<keyword evidence="3" id="KW-1185">Reference proteome</keyword>
<protein>
    <recommendedName>
        <fullName evidence="1">Methyltransferase FkbM domain-containing protein</fullName>
    </recommendedName>
</protein>
<feature type="domain" description="Methyltransferase FkbM" evidence="1">
    <location>
        <begin position="234"/>
        <end position="401"/>
    </location>
</feature>
<dbReference type="InterPro" id="IPR029063">
    <property type="entry name" value="SAM-dependent_MTases_sf"/>
</dbReference>
<dbReference type="Proteomes" id="UP000373269">
    <property type="component" value="Chromosome"/>
</dbReference>
<dbReference type="EMBL" id="CP045835">
    <property type="protein sequence ID" value="QGG49993.1"/>
    <property type="molecule type" value="Genomic_DNA"/>
</dbReference>
<name>A0ABX6D8Q9_9BACI</name>
<dbReference type="InterPro" id="IPR006342">
    <property type="entry name" value="FkbM_mtfrase"/>
</dbReference>
<proteinExistence type="predicted"/>
<organism evidence="2 3">
    <name type="scientific">Lysinibacillus pakistanensis</name>
    <dbReference type="NCBI Taxonomy" id="759811"/>
    <lineage>
        <taxon>Bacteria</taxon>
        <taxon>Bacillati</taxon>
        <taxon>Bacillota</taxon>
        <taxon>Bacilli</taxon>
        <taxon>Bacillales</taxon>
        <taxon>Bacillaceae</taxon>
        <taxon>Lysinibacillus</taxon>
    </lineage>
</organism>
<evidence type="ECO:0000259" key="1">
    <source>
        <dbReference type="Pfam" id="PF05050"/>
    </source>
</evidence>